<proteinExistence type="predicted"/>
<evidence type="ECO:0000313" key="1">
    <source>
        <dbReference type="EMBL" id="MFC0213884.1"/>
    </source>
</evidence>
<keyword evidence="2" id="KW-1185">Reference proteome</keyword>
<reference evidence="1 2" key="1">
    <citation type="submission" date="2024-09" db="EMBL/GenBank/DDBJ databases">
        <authorList>
            <person name="Sun Q."/>
            <person name="Mori K."/>
        </authorList>
    </citation>
    <scope>NUCLEOTIDE SEQUENCE [LARGE SCALE GENOMIC DNA]</scope>
    <source>
        <strain evidence="1 2">CCM 7759</strain>
    </source>
</reference>
<dbReference type="Pfam" id="PF20648">
    <property type="entry name" value="DUF6809"/>
    <property type="match status" value="1"/>
</dbReference>
<comment type="caution">
    <text evidence="1">The sequence shown here is derived from an EMBL/GenBank/DDBJ whole genome shotgun (WGS) entry which is preliminary data.</text>
</comment>
<dbReference type="EMBL" id="JBHLWN010000065">
    <property type="protein sequence ID" value="MFC0213884.1"/>
    <property type="molecule type" value="Genomic_DNA"/>
</dbReference>
<name>A0ABV6DMK9_9BACL</name>
<dbReference type="RefSeq" id="WP_377471214.1">
    <property type="nucleotide sequence ID" value="NZ_JBHLWN010000065.1"/>
</dbReference>
<gene>
    <name evidence="1" type="ORF">ACFFK0_15745</name>
</gene>
<organism evidence="1 2">
    <name type="scientific">Paenibacillus chartarius</name>
    <dbReference type="NCBI Taxonomy" id="747481"/>
    <lineage>
        <taxon>Bacteria</taxon>
        <taxon>Bacillati</taxon>
        <taxon>Bacillota</taxon>
        <taxon>Bacilli</taxon>
        <taxon>Bacillales</taxon>
        <taxon>Paenibacillaceae</taxon>
        <taxon>Paenibacillus</taxon>
    </lineage>
</organism>
<protein>
    <submittedName>
        <fullName evidence="1">DUF6809 family protein</fullName>
    </submittedName>
</protein>
<accession>A0ABV6DMK9</accession>
<dbReference type="Proteomes" id="UP001589776">
    <property type="component" value="Unassembled WGS sequence"/>
</dbReference>
<dbReference type="InterPro" id="IPR049215">
    <property type="entry name" value="DUF6809"/>
</dbReference>
<sequence length="108" mass="12759">MDGVPQWLTAAFRKRIDELGQRMQRHPKHSVAWKKASELFEQLQKTFSEEQRGRFGEWEDQVGLQESIEKEEMYVRGFLDGFHMYACLDELISQIPADERFGKTDPTH</sequence>
<evidence type="ECO:0000313" key="2">
    <source>
        <dbReference type="Proteomes" id="UP001589776"/>
    </source>
</evidence>